<dbReference type="InterPro" id="IPR051328">
    <property type="entry name" value="T7SS_ABC-Transporter"/>
</dbReference>
<feature type="transmembrane region" description="Helical" evidence="5">
    <location>
        <begin position="599"/>
        <end position="618"/>
    </location>
</feature>
<dbReference type="PANTHER" id="PTHR43077:SF10">
    <property type="entry name" value="TRANSPORT PERMEASE PROTEIN"/>
    <property type="match status" value="1"/>
</dbReference>
<feature type="transmembrane region" description="Helical" evidence="5">
    <location>
        <begin position="566"/>
        <end position="587"/>
    </location>
</feature>
<dbReference type="AlphaFoldDB" id="A0A100YUG5"/>
<dbReference type="InterPro" id="IPR017501">
    <property type="entry name" value="Phage_infect_YhgE_C"/>
</dbReference>
<proteinExistence type="predicted"/>
<dbReference type="GO" id="GO:0016020">
    <property type="term" value="C:membrane"/>
    <property type="evidence" value="ECO:0007669"/>
    <property type="project" value="UniProtKB-SubCell"/>
</dbReference>
<accession>A0A100YUG5</accession>
<dbReference type="RefSeq" id="WP_059055668.1">
    <property type="nucleotide sequence ID" value="NZ_LOJF01000011.1"/>
</dbReference>
<dbReference type="OrthoDB" id="9811483at2"/>
<name>A0A100YUG5_TRASO</name>
<keyword evidence="4 5" id="KW-0472">Membrane</keyword>
<organism evidence="7 8">
    <name type="scientific">Tractidigestivibacter scatoligenes</name>
    <name type="common">Olsenella scatoligenes</name>
    <dbReference type="NCBI Taxonomy" id="1299998"/>
    <lineage>
        <taxon>Bacteria</taxon>
        <taxon>Bacillati</taxon>
        <taxon>Actinomycetota</taxon>
        <taxon>Coriobacteriia</taxon>
        <taxon>Coriobacteriales</taxon>
        <taxon>Atopobiaceae</taxon>
        <taxon>Tractidigestivibacter</taxon>
    </lineage>
</organism>
<feature type="domain" description="ABC-2 type transporter transmembrane" evidence="6">
    <location>
        <begin position="20"/>
        <end position="170"/>
    </location>
</feature>
<feature type="transmembrane region" description="Helical" evidence="5">
    <location>
        <begin position="527"/>
        <end position="546"/>
    </location>
</feature>
<protein>
    <recommendedName>
        <fullName evidence="6">ABC-2 type transporter transmembrane domain-containing protein</fullName>
    </recommendedName>
</protein>
<feature type="transmembrane region" description="Helical" evidence="5">
    <location>
        <begin position="20"/>
        <end position="38"/>
    </location>
</feature>
<dbReference type="Gene3D" id="3.40.1710.10">
    <property type="entry name" value="abc type-2 transporter like domain"/>
    <property type="match status" value="1"/>
</dbReference>
<evidence type="ECO:0000256" key="1">
    <source>
        <dbReference type="ARBA" id="ARBA00004141"/>
    </source>
</evidence>
<evidence type="ECO:0000256" key="3">
    <source>
        <dbReference type="ARBA" id="ARBA00022989"/>
    </source>
</evidence>
<reference evidence="7 8" key="1">
    <citation type="submission" date="2015-12" db="EMBL/GenBank/DDBJ databases">
        <title>Draft Genome Sequence of Olsenella scatoligenes SK9K4T; a Producer of 3-Methylindole- (skatole) and 4-Methylphenol- (p-cresol) Isolated from Pig Feces.</title>
        <authorList>
            <person name="Li X."/>
            <person name="Borg B."/>
            <person name="Canibe N."/>
        </authorList>
    </citation>
    <scope>NUCLEOTIDE SEQUENCE [LARGE SCALE GENOMIC DNA]</scope>
    <source>
        <strain evidence="7 8">SK9K4</strain>
    </source>
</reference>
<keyword evidence="8" id="KW-1185">Reference proteome</keyword>
<sequence>MRRIWRIFCLDVKHATKNIIALIVCIGLVVIPSLYAWFNIAGSWDPYGNTGNLKVAVANSDEGYQSDTIPVKINLGERVASDLSQKTTIGYVVTTEDDAVEGVRSGKYYAAIVIPEDFTKDMLTVFSDDIQQATIVYYSNQKENAIAPIVTDKAATSVKNSIQTDFAQSLGEMGAGALSEISGYVSDDQLMDISKNLSDAISRASTDLRTVSAHMGVYSSLLSSAGSIIDSSSTLLSGTDSSTQDVRDALAESAQGVRKVGDSVDTATAAIDEALSTSKKSFDSVSDAVDTAFDTAKTDASDGAAKLRDIATRIDAHADAYQELDDSLKSLQELLPEDMKSLLDPTISRVEGVISTQRAMAERLRTSATNLENGVSDAEKDHEDVKALIQQDAQEIEDAKSSFDSDLRTQLSDLANSIDTASTAANTVSIKLENTVSDVSEAASLTSGNLADMKNLLDSSAEQVNGMADDLDDLSSRLTAALESGDAQQVRQILSANPSDLATFLSQPVGLDRVAIYPIANTGSAMAGFYTTLALWVGAVVLVAMLKVQVSDAELAQADARPRHAYLGRLLLFDLLGILQALLVSFGDLFYLGVQCVDMVVFVLTCCLMSVVFVNIMYAFTVSFGDVGKAICVFLLVIQVAGSGGTFPVEMLPKAFQTFYPTLPFVHGIATLHECIGGFYGFTWAFEMFILGIYVVLSLILGLLLRKPVVRLNNWIIEKLESTKIM</sequence>
<keyword evidence="2 5" id="KW-0812">Transmembrane</keyword>
<evidence type="ECO:0000256" key="2">
    <source>
        <dbReference type="ARBA" id="ARBA00022692"/>
    </source>
</evidence>
<gene>
    <name evidence="7" type="ORF">AUL39_09490</name>
</gene>
<dbReference type="NCBIfam" id="TIGR03062">
    <property type="entry name" value="pip_yhgE_Cterm"/>
    <property type="match status" value="1"/>
</dbReference>
<evidence type="ECO:0000256" key="4">
    <source>
        <dbReference type="ARBA" id="ARBA00023136"/>
    </source>
</evidence>
<evidence type="ECO:0000256" key="5">
    <source>
        <dbReference type="SAM" id="Phobius"/>
    </source>
</evidence>
<evidence type="ECO:0000313" key="7">
    <source>
        <dbReference type="EMBL" id="KUH57907.1"/>
    </source>
</evidence>
<evidence type="ECO:0000259" key="6">
    <source>
        <dbReference type="Pfam" id="PF12698"/>
    </source>
</evidence>
<dbReference type="NCBIfam" id="TIGR03061">
    <property type="entry name" value="pip_yhgE_Nterm"/>
    <property type="match status" value="1"/>
</dbReference>
<comment type="subcellular location">
    <subcellularLocation>
        <location evidence="1">Membrane</location>
        <topology evidence="1">Multi-pass membrane protein</topology>
    </subcellularLocation>
</comment>
<keyword evidence="3 5" id="KW-1133">Transmembrane helix</keyword>
<dbReference type="EMBL" id="LOJF01000011">
    <property type="protein sequence ID" value="KUH57907.1"/>
    <property type="molecule type" value="Genomic_DNA"/>
</dbReference>
<comment type="caution">
    <text evidence="7">The sequence shown here is derived from an EMBL/GenBank/DDBJ whole genome shotgun (WGS) entry which is preliminary data.</text>
</comment>
<dbReference type="STRING" id="1299998.AUL39_09490"/>
<dbReference type="Pfam" id="PF12698">
    <property type="entry name" value="ABC2_membrane_3"/>
    <property type="match status" value="2"/>
</dbReference>
<dbReference type="PANTHER" id="PTHR43077">
    <property type="entry name" value="TRANSPORT PERMEASE YVFS-RELATED"/>
    <property type="match status" value="1"/>
</dbReference>
<feature type="transmembrane region" description="Helical" evidence="5">
    <location>
        <begin position="682"/>
        <end position="705"/>
    </location>
</feature>
<dbReference type="Proteomes" id="UP000054078">
    <property type="component" value="Unassembled WGS sequence"/>
</dbReference>
<dbReference type="InterPro" id="IPR013525">
    <property type="entry name" value="ABC2_TM"/>
</dbReference>
<dbReference type="GO" id="GO:0140359">
    <property type="term" value="F:ABC-type transporter activity"/>
    <property type="evidence" value="ECO:0007669"/>
    <property type="project" value="InterPro"/>
</dbReference>
<feature type="domain" description="ABC-2 type transporter transmembrane" evidence="6">
    <location>
        <begin position="431"/>
        <end position="704"/>
    </location>
</feature>
<evidence type="ECO:0000313" key="8">
    <source>
        <dbReference type="Proteomes" id="UP000054078"/>
    </source>
</evidence>
<feature type="transmembrane region" description="Helical" evidence="5">
    <location>
        <begin position="630"/>
        <end position="649"/>
    </location>
</feature>
<dbReference type="InterPro" id="IPR017500">
    <property type="entry name" value="Phage_infect_YhgE_N"/>
</dbReference>